<name>A0ABM7T4N4_9CLOT</name>
<dbReference type="Proteomes" id="UP000824633">
    <property type="component" value="Chromosome"/>
</dbReference>
<evidence type="ECO:0000313" key="1">
    <source>
        <dbReference type="EMBL" id="BCZ45883.1"/>
    </source>
</evidence>
<dbReference type="RefSeq" id="WP_224037424.1">
    <property type="nucleotide sequence ID" value="NZ_AP024849.1"/>
</dbReference>
<dbReference type="EMBL" id="AP024849">
    <property type="protein sequence ID" value="BCZ45883.1"/>
    <property type="molecule type" value="Genomic_DNA"/>
</dbReference>
<proteinExistence type="predicted"/>
<organism evidence="1 2">
    <name type="scientific">Clostridium gelidum</name>
    <dbReference type="NCBI Taxonomy" id="704125"/>
    <lineage>
        <taxon>Bacteria</taxon>
        <taxon>Bacillati</taxon>
        <taxon>Bacillota</taxon>
        <taxon>Clostridia</taxon>
        <taxon>Eubacteriales</taxon>
        <taxon>Clostridiaceae</taxon>
        <taxon>Clostridium</taxon>
    </lineage>
</organism>
<evidence type="ECO:0000313" key="2">
    <source>
        <dbReference type="Proteomes" id="UP000824633"/>
    </source>
</evidence>
<accession>A0ABM7T4N4</accession>
<sequence length="77" mass="8914">MTNDELYKRIMVMPSVKNAVTYMNDSNITKGDLAKLCKRYNVNIEIKVTKEKMIDIFVKSTLGVKLAKKATYKYCTR</sequence>
<reference evidence="2" key="1">
    <citation type="submission" date="2021-07" db="EMBL/GenBank/DDBJ databases">
        <title>Complete genome sequencing of a Clostridium isolate.</title>
        <authorList>
            <person name="Ueki A."/>
            <person name="Tonouchi A."/>
        </authorList>
    </citation>
    <scope>NUCLEOTIDE SEQUENCE [LARGE SCALE GENOMIC DNA]</scope>
    <source>
        <strain evidence="2">C5S11</strain>
    </source>
</reference>
<gene>
    <name evidence="1" type="ORF">psyc5s11_19500</name>
</gene>
<keyword evidence="2" id="KW-1185">Reference proteome</keyword>
<protein>
    <submittedName>
        <fullName evidence="1">Uncharacterized protein</fullName>
    </submittedName>
</protein>